<evidence type="ECO:0000313" key="4">
    <source>
        <dbReference type="EMBL" id="GAA2971337.1"/>
    </source>
</evidence>
<comment type="caution">
    <text evidence="4">The sequence shown here is derived from an EMBL/GenBank/DDBJ whole genome shotgun (WGS) entry which is preliminary data.</text>
</comment>
<protein>
    <recommendedName>
        <fullName evidence="3">Phage tail tape measure protein domain-containing protein</fullName>
    </recommendedName>
</protein>
<feature type="transmembrane region" description="Helical" evidence="2">
    <location>
        <begin position="393"/>
        <end position="417"/>
    </location>
</feature>
<name>A0ABN3XMX4_9ACTN</name>
<feature type="transmembrane region" description="Helical" evidence="2">
    <location>
        <begin position="423"/>
        <end position="445"/>
    </location>
</feature>
<keyword evidence="5" id="KW-1185">Reference proteome</keyword>
<evidence type="ECO:0000259" key="3">
    <source>
        <dbReference type="Pfam" id="PF10145"/>
    </source>
</evidence>
<dbReference type="Pfam" id="PF10145">
    <property type="entry name" value="PhageMin_Tail"/>
    <property type="match status" value="1"/>
</dbReference>
<feature type="transmembrane region" description="Helical" evidence="2">
    <location>
        <begin position="574"/>
        <end position="602"/>
    </location>
</feature>
<feature type="domain" description="Phage tail tape measure protein" evidence="3">
    <location>
        <begin position="124"/>
        <end position="309"/>
    </location>
</feature>
<dbReference type="SUPFAM" id="SSF54001">
    <property type="entry name" value="Cysteine proteinases"/>
    <property type="match status" value="1"/>
</dbReference>
<gene>
    <name evidence="4" type="ORF">GCM10010446_65110</name>
</gene>
<dbReference type="Gene3D" id="3.90.1720.10">
    <property type="entry name" value="endopeptidase domain like (from Nostoc punctiforme)"/>
    <property type="match status" value="1"/>
</dbReference>
<keyword evidence="2" id="KW-0472">Membrane</keyword>
<evidence type="ECO:0000313" key="5">
    <source>
        <dbReference type="Proteomes" id="UP001500403"/>
    </source>
</evidence>
<evidence type="ECO:0000256" key="1">
    <source>
        <dbReference type="ARBA" id="ARBA00022612"/>
    </source>
</evidence>
<organism evidence="4 5">
    <name type="scientific">Streptomyces enissocaesilis</name>
    <dbReference type="NCBI Taxonomy" id="332589"/>
    <lineage>
        <taxon>Bacteria</taxon>
        <taxon>Bacillati</taxon>
        <taxon>Actinomycetota</taxon>
        <taxon>Actinomycetes</taxon>
        <taxon>Kitasatosporales</taxon>
        <taxon>Streptomycetaceae</taxon>
        <taxon>Streptomyces</taxon>
        <taxon>Streptomyces rochei group</taxon>
    </lineage>
</organism>
<dbReference type="EMBL" id="BAAAUD010000103">
    <property type="protein sequence ID" value="GAA2971337.1"/>
    <property type="molecule type" value="Genomic_DNA"/>
</dbReference>
<sequence length="1192" mass="125484">MPRAASVWLDVMPSMSQFRRELRQNLEQPVAQSAARAGEQGGESLLSGMGGKMKAGAAGLGLAVGAAMVAGLTEAMEGQKATAKLQAQLGLSAKDAEKAGKAAGKLYTGAVTDTVEDGAMAVRAIMSAGIAPEGATTKQLTAIATKAQDLTTLFEIDMTQGAAAAGQMMKTGLAKNADEAFDILAKGFQTMGPRADDFADTMNEYSTIFRSLGLDAQMATGLISQGMKAGARDTDIVADALKEFQIRATDGSTSSADAFKALGLNAKDMTAQFAAGGKGASDGLGLVLDKLRAMKDPVDRNAAAVGLFGTQAEDLSGALFALDTDTAVAGLGKVGGTAKKAGDDLRNTAGTKFEQFKREALHGISDAMTKYALPALMTFATWMNRDVLPPVKTVGGALASVLVPAIVGVGTALAAGIKWLKDYGVWLLPIGVAVAGLAITMNASAIATGAATLAFSLYRGVILTAAAVTRGYAIAQGILNAVMTANPIGLIITGIAALVTLLVVAYNKSDTFRRIVQATWSGIQFGWDLLWNYYLKPGLTAAMAYLRLLGNAGLWLWNNALKPAFDAIMMAGKILFTVIAVVVIAPLVLAFKLLAATASWLWTNAIKPAFNAIAAAGRWLYAVVLKPAFDNIMTVIKAVGTAIQWLWKNVVSPVFGWIGDKAKWLWSQKIKPAWDLIKTGIGLVGDKIKQLWNDYAKPVFGFIGDKAKWLWDKALKPAFDFMKKGVKAVGDSFRDAKDFIGKQWDKVGDIARKPVRFVIEEVYNAGIVPLWNKIASAFGAPEIKAMALPRAFKSGGILPGYTPGRDPHHFYSPTGGRLDMSGGESIMRPEFTRGAGAGFVHSMNRIAKSRGAEGVRRALAPALGGQPQQRFADGGIFGWIGKKVAGAGSAVWDKAKASASWLADGIEASARAGVKNVVDPLLKSFPGADTGFGKMVRRIPTRMVDSLFGYSKTADKKGGSTLGGKGVKAALSWARTQHGLPYQWGGNGNPSWDCSGFMSAIESIMRGQKPGRRWSTHAFSGDTAPPGWKRGQKAPFMVGITAAGVGHTAGTINGVNVESRGGDGVVVGSRARGYKSSLFTDWYGLRGYAKGGRPRPGEWAWTGENGPELIRFGGPSTVYDSRTSLEMARSAHMTPVPVTSSHSGQDLAQALDGLAIGIVLDDGSQLDAHMDARVDAGLNAARQRRRAGVKGT</sequence>
<dbReference type="Proteomes" id="UP001500403">
    <property type="component" value="Unassembled WGS sequence"/>
</dbReference>
<feature type="transmembrane region" description="Helical" evidence="2">
    <location>
        <begin position="487"/>
        <end position="506"/>
    </location>
</feature>
<reference evidence="4 5" key="1">
    <citation type="journal article" date="2019" name="Int. J. Syst. Evol. Microbiol.">
        <title>The Global Catalogue of Microorganisms (GCM) 10K type strain sequencing project: providing services to taxonomists for standard genome sequencing and annotation.</title>
        <authorList>
            <consortium name="The Broad Institute Genomics Platform"/>
            <consortium name="The Broad Institute Genome Sequencing Center for Infectious Disease"/>
            <person name="Wu L."/>
            <person name="Ma J."/>
        </authorList>
    </citation>
    <scope>NUCLEOTIDE SEQUENCE [LARGE SCALE GENOMIC DNA]</scope>
    <source>
        <strain evidence="4 5">JCM 9088</strain>
    </source>
</reference>
<keyword evidence="1" id="KW-1188">Viral release from host cell</keyword>
<evidence type="ECO:0000256" key="2">
    <source>
        <dbReference type="SAM" id="Phobius"/>
    </source>
</evidence>
<accession>A0ABN3XMX4</accession>
<feature type="transmembrane region" description="Helical" evidence="2">
    <location>
        <begin position="457"/>
        <end position="475"/>
    </location>
</feature>
<proteinExistence type="predicted"/>
<dbReference type="PANTHER" id="PTHR37813:SF1">
    <property type="entry name" value="FELS-2 PROPHAGE PROTEIN"/>
    <property type="match status" value="1"/>
</dbReference>
<keyword evidence="2" id="KW-1133">Transmembrane helix</keyword>
<keyword evidence="2" id="KW-0812">Transmembrane</keyword>
<dbReference type="InterPro" id="IPR010090">
    <property type="entry name" value="Phage_tape_meas"/>
</dbReference>
<dbReference type="InterPro" id="IPR038765">
    <property type="entry name" value="Papain-like_cys_pep_sf"/>
</dbReference>
<dbReference type="PANTHER" id="PTHR37813">
    <property type="entry name" value="FELS-2 PROPHAGE PROTEIN"/>
    <property type="match status" value="1"/>
</dbReference>